<organism evidence="1 2">
    <name type="scientific">Eretmocerus hayati</name>
    <dbReference type="NCBI Taxonomy" id="131215"/>
    <lineage>
        <taxon>Eukaryota</taxon>
        <taxon>Metazoa</taxon>
        <taxon>Ecdysozoa</taxon>
        <taxon>Arthropoda</taxon>
        <taxon>Hexapoda</taxon>
        <taxon>Insecta</taxon>
        <taxon>Pterygota</taxon>
        <taxon>Neoptera</taxon>
        <taxon>Endopterygota</taxon>
        <taxon>Hymenoptera</taxon>
        <taxon>Apocrita</taxon>
        <taxon>Proctotrupomorpha</taxon>
        <taxon>Chalcidoidea</taxon>
        <taxon>Aphelinidae</taxon>
        <taxon>Aphelininae</taxon>
        <taxon>Eretmocerus</taxon>
    </lineage>
</organism>
<keyword evidence="2" id="KW-1185">Reference proteome</keyword>
<protein>
    <submittedName>
        <fullName evidence="1">Uncharacterized protein</fullName>
    </submittedName>
</protein>
<comment type="caution">
    <text evidence="1">The sequence shown here is derived from an EMBL/GenBank/DDBJ whole genome shotgun (WGS) entry which is preliminary data.</text>
</comment>
<reference evidence="1" key="1">
    <citation type="submission" date="2023-04" db="EMBL/GenBank/DDBJ databases">
        <title>A chromosome-level genome assembly of the parasitoid wasp Eretmocerus hayati.</title>
        <authorList>
            <person name="Zhong Y."/>
            <person name="Liu S."/>
            <person name="Liu Y."/>
        </authorList>
    </citation>
    <scope>NUCLEOTIDE SEQUENCE</scope>
    <source>
        <strain evidence="1">ZJU_SS_LIU_2023</strain>
    </source>
</reference>
<evidence type="ECO:0000313" key="2">
    <source>
        <dbReference type="Proteomes" id="UP001239111"/>
    </source>
</evidence>
<accession>A0ACC2N4W4</accession>
<evidence type="ECO:0000313" key="1">
    <source>
        <dbReference type="EMBL" id="KAJ8665367.1"/>
    </source>
</evidence>
<proteinExistence type="predicted"/>
<sequence>MENIISNRKYMLNLSDLVSEKFHSTTGKWNQLLDQLTTTAFCLLTNLVKETEAANDGMRNCPCTATKEYIPLCASNGVTYLNPSLFRCARRCLGRGLWIVYRGPCR</sequence>
<name>A0ACC2N4W4_9HYME</name>
<dbReference type="Proteomes" id="UP001239111">
    <property type="component" value="Chromosome 4"/>
</dbReference>
<dbReference type="EMBL" id="CM056744">
    <property type="protein sequence ID" value="KAJ8665367.1"/>
    <property type="molecule type" value="Genomic_DNA"/>
</dbReference>
<gene>
    <name evidence="1" type="ORF">QAD02_007029</name>
</gene>